<evidence type="ECO:0000256" key="6">
    <source>
        <dbReference type="ARBA" id="ARBA00022989"/>
    </source>
</evidence>
<evidence type="ECO:0000256" key="9">
    <source>
        <dbReference type="SAM" id="Phobius"/>
    </source>
</evidence>
<evidence type="ECO:0000313" key="11">
    <source>
        <dbReference type="Proteomes" id="UP000261812"/>
    </source>
</evidence>
<keyword evidence="4 8" id="KW-1003">Cell membrane</keyword>
<feature type="transmembrane region" description="Helical" evidence="9">
    <location>
        <begin position="183"/>
        <end position="200"/>
    </location>
</feature>
<dbReference type="InterPro" id="IPR006043">
    <property type="entry name" value="NCS2"/>
</dbReference>
<feature type="transmembrane region" description="Helical" evidence="9">
    <location>
        <begin position="207"/>
        <end position="226"/>
    </location>
</feature>
<reference evidence="11" key="1">
    <citation type="submission" date="2018-09" db="EMBL/GenBank/DDBJ databases">
        <title>Complete genome sequence of thermophilic cyanobacteria strain Thermosynechococcus elongatus PKUAC-SCTE542.</title>
        <authorList>
            <person name="Liang Y."/>
            <person name="Tang J."/>
            <person name="Daroch M."/>
        </authorList>
    </citation>
    <scope>NUCLEOTIDE SEQUENCE [LARGE SCALE GENOMIC DNA]</scope>
    <source>
        <strain evidence="11">E542</strain>
    </source>
</reference>
<evidence type="ECO:0000256" key="7">
    <source>
        <dbReference type="ARBA" id="ARBA00023136"/>
    </source>
</evidence>
<dbReference type="PANTHER" id="PTHR43337:SF1">
    <property type="entry name" value="XANTHINE_URACIL PERMEASE C887.17-RELATED"/>
    <property type="match status" value="1"/>
</dbReference>
<evidence type="ECO:0000256" key="2">
    <source>
        <dbReference type="ARBA" id="ARBA00005697"/>
    </source>
</evidence>
<dbReference type="AlphaFoldDB" id="A0A3B7MC21"/>
<feature type="transmembrane region" description="Helical" evidence="9">
    <location>
        <begin position="21"/>
        <end position="40"/>
    </location>
</feature>
<dbReference type="InterPro" id="IPR026033">
    <property type="entry name" value="Azg-like_bact_archaea"/>
</dbReference>
<organism evidence="10 11">
    <name type="scientific">Thermosynechococcus sichuanensis E542</name>
    <dbReference type="NCBI Taxonomy" id="2016101"/>
    <lineage>
        <taxon>Bacteria</taxon>
        <taxon>Bacillati</taxon>
        <taxon>Cyanobacteriota</taxon>
        <taxon>Cyanophyceae</taxon>
        <taxon>Acaryochloridales</taxon>
        <taxon>Thermosynechococcaceae</taxon>
        <taxon>Thermosynechococcus</taxon>
        <taxon>Thermosynechococcus sichuanensis</taxon>
    </lineage>
</organism>
<dbReference type="GO" id="GO:0005345">
    <property type="term" value="F:purine nucleobase transmembrane transporter activity"/>
    <property type="evidence" value="ECO:0007669"/>
    <property type="project" value="TreeGrafter"/>
</dbReference>
<keyword evidence="5 8" id="KW-0812">Transmembrane</keyword>
<protein>
    <submittedName>
        <fullName evidence="10">NCS2 family permease</fullName>
    </submittedName>
</protein>
<evidence type="ECO:0000256" key="4">
    <source>
        <dbReference type="ARBA" id="ARBA00022475"/>
    </source>
</evidence>
<evidence type="ECO:0000313" key="10">
    <source>
        <dbReference type="EMBL" id="AXY68169.1"/>
    </source>
</evidence>
<feature type="transmembrane region" description="Helical" evidence="9">
    <location>
        <begin position="87"/>
        <end position="106"/>
    </location>
</feature>
<evidence type="ECO:0000256" key="1">
    <source>
        <dbReference type="ARBA" id="ARBA00004651"/>
    </source>
</evidence>
<feature type="transmembrane region" description="Helical" evidence="9">
    <location>
        <begin position="112"/>
        <end position="132"/>
    </location>
</feature>
<feature type="transmembrane region" description="Helical" evidence="9">
    <location>
        <begin position="60"/>
        <end position="80"/>
    </location>
</feature>
<feature type="transmembrane region" description="Helical" evidence="9">
    <location>
        <begin position="429"/>
        <end position="447"/>
    </location>
</feature>
<dbReference type="PIRSF" id="PIRSF005353">
    <property type="entry name" value="PbuG"/>
    <property type="match status" value="1"/>
</dbReference>
<evidence type="ECO:0000256" key="8">
    <source>
        <dbReference type="PIRNR" id="PIRNR005353"/>
    </source>
</evidence>
<comment type="similarity">
    <text evidence="2 8">Belongs to the nucleobase:cation symporter-2 (NCS2) (TC 2.A.40) family. Azg-like subfamily.</text>
</comment>
<accession>A0A3B7MC21</accession>
<comment type="subcellular location">
    <subcellularLocation>
        <location evidence="1 8">Cell membrane</location>
        <topology evidence="1 8">Multi-pass membrane protein</topology>
    </subcellularLocation>
</comment>
<feature type="transmembrane region" description="Helical" evidence="9">
    <location>
        <begin position="362"/>
        <end position="379"/>
    </location>
</feature>
<dbReference type="Pfam" id="PF00860">
    <property type="entry name" value="Xan_ur_permease"/>
    <property type="match status" value="1"/>
</dbReference>
<feature type="transmembrane region" description="Helical" evidence="9">
    <location>
        <begin position="144"/>
        <end position="168"/>
    </location>
</feature>
<evidence type="ECO:0000256" key="5">
    <source>
        <dbReference type="ARBA" id="ARBA00022692"/>
    </source>
</evidence>
<name>A0A3B7MC21_9CYAN</name>
<dbReference type="PANTHER" id="PTHR43337">
    <property type="entry name" value="XANTHINE/URACIL PERMEASE C887.17-RELATED"/>
    <property type="match status" value="1"/>
</dbReference>
<dbReference type="GO" id="GO:0005886">
    <property type="term" value="C:plasma membrane"/>
    <property type="evidence" value="ECO:0007669"/>
    <property type="project" value="UniProtKB-SubCell"/>
</dbReference>
<dbReference type="InterPro" id="IPR045018">
    <property type="entry name" value="Azg-like"/>
</dbReference>
<dbReference type="KEGG" id="tsq:D3A95_08895"/>
<feature type="transmembrane region" description="Helical" evidence="9">
    <location>
        <begin position="335"/>
        <end position="355"/>
    </location>
</feature>
<feature type="transmembrane region" description="Helical" evidence="9">
    <location>
        <begin position="259"/>
        <end position="288"/>
    </location>
</feature>
<keyword evidence="6 8" id="KW-1133">Transmembrane helix</keyword>
<feature type="transmembrane region" description="Helical" evidence="9">
    <location>
        <begin position="391"/>
        <end position="417"/>
    </location>
</feature>
<evidence type="ECO:0000256" key="3">
    <source>
        <dbReference type="ARBA" id="ARBA00022448"/>
    </source>
</evidence>
<keyword evidence="3 8" id="KW-0813">Transport</keyword>
<keyword evidence="7 8" id="KW-0472">Membrane</keyword>
<proteinExistence type="inferred from homology"/>
<sequence>MRGHRYSRFRAWFNLQQAHTSLSTEALAALTTFLTMSYILPVNAQILSNAIFLEQPQDLQAELVIATAVSAAVGSILMGIWANYPIALAPGMGINAFFAFAVVGQMGLPWPLALSAVLLEGIVFVLLTLTGMRSLIVNMIPMSLKVAIAAGVGLFIAYIGLGNAGIIIADAATKTKLTTFDTWPPILAALGILLTAFLCAKGVRGAIFWGVMITALAAWLVGAAPWPTALIQWPQWPSHLFGQALVGFGQLQPQQLGSFLLVTLVLLFTDMFDTVGTLSAVGVQAGFLNQQGHFPRALGAFMADAVGTIVGALFGTSTVTTYIESAAGIAVGGRTGLTALMVGGLFLLSLLFLPVTTAIPSFATAPALVLVGVFMARSLPDIPWSDLTEAIPAFLVVLVMPLSYSISEGLAVGFISYPIVKLAAGKGREVHPALWALAVIFIAHYFWR</sequence>
<keyword evidence="11" id="KW-1185">Reference proteome</keyword>
<dbReference type="Proteomes" id="UP000261812">
    <property type="component" value="Chromosome"/>
</dbReference>
<dbReference type="EMBL" id="CP032152">
    <property type="protein sequence ID" value="AXY68169.1"/>
    <property type="molecule type" value="Genomic_DNA"/>
</dbReference>
<gene>
    <name evidence="10" type="ORF">D3A95_08895</name>
</gene>
<feature type="transmembrane region" description="Helical" evidence="9">
    <location>
        <begin position="300"/>
        <end position="323"/>
    </location>
</feature>